<dbReference type="Pfam" id="PF13585">
    <property type="entry name" value="CHU_C"/>
    <property type="match status" value="1"/>
</dbReference>
<proteinExistence type="predicted"/>
<protein>
    <submittedName>
        <fullName evidence="2">Gliding motility-associated C-terminal domain-containing protein</fullName>
    </submittedName>
</protein>
<dbReference type="AlphaFoldDB" id="A0A3D8LHY2"/>
<dbReference type="InterPro" id="IPR026341">
    <property type="entry name" value="T9SS_type_B"/>
</dbReference>
<name>A0A3D8LHY2_9BACT</name>
<gene>
    <name evidence="2" type="ORF">DXT99_02150</name>
</gene>
<keyword evidence="3" id="KW-1185">Reference proteome</keyword>
<evidence type="ECO:0000313" key="2">
    <source>
        <dbReference type="EMBL" id="RDV16926.1"/>
    </source>
</evidence>
<keyword evidence="1" id="KW-0732">Signal</keyword>
<organism evidence="2 3">
    <name type="scientific">Pontibacter diazotrophicus</name>
    <dbReference type="NCBI Taxonomy" id="1400979"/>
    <lineage>
        <taxon>Bacteria</taxon>
        <taxon>Pseudomonadati</taxon>
        <taxon>Bacteroidota</taxon>
        <taxon>Cytophagia</taxon>
        <taxon>Cytophagales</taxon>
        <taxon>Hymenobacteraceae</taxon>
        <taxon>Pontibacter</taxon>
    </lineage>
</organism>
<evidence type="ECO:0000313" key="3">
    <source>
        <dbReference type="Proteomes" id="UP000256708"/>
    </source>
</evidence>
<dbReference type="EMBL" id="QRGR01000002">
    <property type="protein sequence ID" value="RDV16926.1"/>
    <property type="molecule type" value="Genomic_DNA"/>
</dbReference>
<dbReference type="Proteomes" id="UP000256708">
    <property type="component" value="Unassembled WGS sequence"/>
</dbReference>
<feature type="signal peptide" evidence="1">
    <location>
        <begin position="1"/>
        <end position="20"/>
    </location>
</feature>
<evidence type="ECO:0000256" key="1">
    <source>
        <dbReference type="SAM" id="SignalP"/>
    </source>
</evidence>
<dbReference type="RefSeq" id="WP_115563866.1">
    <property type="nucleotide sequence ID" value="NZ_QRGR01000002.1"/>
</dbReference>
<comment type="caution">
    <text evidence="2">The sequence shown here is derived from an EMBL/GenBank/DDBJ whole genome shotgun (WGS) entry which is preliminary data.</text>
</comment>
<feature type="chain" id="PRO_5017724469" evidence="1">
    <location>
        <begin position="21"/>
        <end position="838"/>
    </location>
</feature>
<reference evidence="3" key="1">
    <citation type="submission" date="2018-08" db="EMBL/GenBank/DDBJ databases">
        <authorList>
            <person name="Liu Z.-W."/>
            <person name="Du Z.-J."/>
        </authorList>
    </citation>
    <scope>NUCLEOTIDE SEQUENCE [LARGE SCALE GENOMIC DNA]</scope>
    <source>
        <strain evidence="3">H4X</strain>
    </source>
</reference>
<dbReference type="NCBIfam" id="TIGR04131">
    <property type="entry name" value="Bac_Flav_CTERM"/>
    <property type="match status" value="1"/>
</dbReference>
<accession>A0A3D8LHY2</accession>
<dbReference type="OrthoDB" id="1490014at2"/>
<sequence>MRQCFLLLVCVLLFSVSARATHIVGGEFELEHLQDYDYRLKLNLYFDVVNGNPGALDQTITVNIFSKATNQRIASQMMSIREQSLVEYTNIDCTIGELVTRKIVYYQNIYLNPAIFNHPEGYYVTWERCCRNNTINNIVNPQDAAQTFYMEFPPVVLNGAAFRNSSPILFPPLSDYACVGELFYFDFNGTDPDGDSVVYDMVTPLNGYTTTNMPVYTVPPQPAPYPEVRWLPGYSSNVQVQGSPSINVDRNTGQLTMRPNRVGLFVFGVRAQEFRNGRKIGEVRRDFQVLVLECPRNETPQVVAREQGKKEFYERGTILRINPTDSRCIDIFVTDPDLSEFVSMRARPVNFSGEDYTFTGTTSGMINQGSALDSLKATICFADCFNTGGEVYELDLIVQDDGCSLPRQDTVRLSLVVEPVPDAPPTVSLTTTDRVFRVKDGDKINFDVLGIDTDEDVVSLSAEGQGFSISDHDITFAGGSGTGEVQSAFNWNIDCDAMKNESYKLDFIVTSIVCEEPVTRTVTIDVQPESNNNLPVLTSDQPVQVIELEVGAPFEANLFGNDIDADLLALLAQGEGFDLADYGMAFTSTGGNGEATGNFQWTPTCEAFNQGTLRVKYILTEDACAPNTDQELVLEFRLKAPNNAPVLTSDQNVLSFDLKLHETFEAQFTGADIDSDNLILTATGDGFDLADYGMSFQSTGGAGSASGVFNMQAICSATEQEVVRVNFTLAEDACDPAPQQLTMEFRIIAPSIADYIPPNIFTPNGDGKNDFFEVPDLPSEFCTAVFSSIQIFNRWGKQVYSNTSSNFKWNGEGVNSGVYFYVIDYGTSKYKGSVTIVK</sequence>